<evidence type="ECO:0000313" key="2">
    <source>
        <dbReference type="EMBL" id="KCZ93707.1"/>
    </source>
</evidence>
<organism evidence="2 3">
    <name type="scientific">Hyphomonas hirschiana VP5</name>
    <dbReference type="NCBI Taxonomy" id="1280951"/>
    <lineage>
        <taxon>Bacteria</taxon>
        <taxon>Pseudomonadati</taxon>
        <taxon>Pseudomonadota</taxon>
        <taxon>Alphaproteobacteria</taxon>
        <taxon>Hyphomonadales</taxon>
        <taxon>Hyphomonadaceae</taxon>
        <taxon>Hyphomonas</taxon>
    </lineage>
</organism>
<name>A0A059FSW2_9PROT</name>
<sequence>MTQRGFSTRLKAGDAVFLRPIGPQDRAREVDIISKFSEHSRYLRFFSGAPTLPDAVIDQLVAVDGYNHIAWGALDLNVAGAPLMGVVRAVRRGQSDEADLAMGVLDEHHGKGLARLLMAAVVHDAIAAGITRFTAEMLAENAPARKLFQANGGKAAGRDGNVISFRFDAREVATRLSELGAGEAMDDLREALAVHPLPRRRTAVA</sequence>
<dbReference type="EMBL" id="ARYI01000007">
    <property type="protein sequence ID" value="KCZ93707.1"/>
    <property type="molecule type" value="Genomic_DNA"/>
</dbReference>
<dbReference type="SUPFAM" id="SSF55729">
    <property type="entry name" value="Acyl-CoA N-acyltransferases (Nat)"/>
    <property type="match status" value="1"/>
</dbReference>
<proteinExistence type="predicted"/>
<dbReference type="Gene3D" id="3.40.630.30">
    <property type="match status" value="1"/>
</dbReference>
<dbReference type="InterPro" id="IPR016181">
    <property type="entry name" value="Acyl_CoA_acyltransferase"/>
</dbReference>
<protein>
    <submittedName>
        <fullName evidence="2">Acetyltransferase</fullName>
    </submittedName>
</protein>
<dbReference type="GO" id="GO:0016747">
    <property type="term" value="F:acyltransferase activity, transferring groups other than amino-acyl groups"/>
    <property type="evidence" value="ECO:0007669"/>
    <property type="project" value="InterPro"/>
</dbReference>
<dbReference type="RefSeq" id="WP_011647900.1">
    <property type="nucleotide sequence ID" value="NZ_ARYI01000007.1"/>
</dbReference>
<evidence type="ECO:0000313" key="3">
    <source>
        <dbReference type="Proteomes" id="UP000025061"/>
    </source>
</evidence>
<dbReference type="Pfam" id="PF00583">
    <property type="entry name" value="Acetyltransf_1"/>
    <property type="match status" value="1"/>
</dbReference>
<reference evidence="2 3" key="1">
    <citation type="submission" date="2013-04" db="EMBL/GenBank/DDBJ databases">
        <title>Hyphomonas hirschiana VP5 Genome Sequencing.</title>
        <authorList>
            <person name="Lai Q."/>
            <person name="Shao Z."/>
        </authorList>
    </citation>
    <scope>NUCLEOTIDE SEQUENCE [LARGE SCALE GENOMIC DNA]</scope>
    <source>
        <strain evidence="2 3">VP5</strain>
    </source>
</reference>
<dbReference type="PROSITE" id="PS51186">
    <property type="entry name" value="GNAT"/>
    <property type="match status" value="1"/>
</dbReference>
<dbReference type="CDD" id="cd04301">
    <property type="entry name" value="NAT_SF"/>
    <property type="match status" value="1"/>
</dbReference>
<accession>A0A059FSW2</accession>
<dbReference type="PATRIC" id="fig|1280951.3.peg.2004"/>
<dbReference type="InterPro" id="IPR000182">
    <property type="entry name" value="GNAT_dom"/>
</dbReference>
<dbReference type="AlphaFoldDB" id="A0A059FSW2"/>
<gene>
    <name evidence="2" type="ORF">HHI_09932</name>
</gene>
<evidence type="ECO:0000259" key="1">
    <source>
        <dbReference type="PROSITE" id="PS51186"/>
    </source>
</evidence>
<feature type="domain" description="N-acetyltransferase" evidence="1">
    <location>
        <begin position="16"/>
        <end position="170"/>
    </location>
</feature>
<keyword evidence="2" id="KW-0808">Transferase</keyword>
<keyword evidence="3" id="KW-1185">Reference proteome</keyword>
<dbReference type="Proteomes" id="UP000025061">
    <property type="component" value="Unassembled WGS sequence"/>
</dbReference>
<comment type="caution">
    <text evidence="2">The sequence shown here is derived from an EMBL/GenBank/DDBJ whole genome shotgun (WGS) entry which is preliminary data.</text>
</comment>